<reference evidence="2 3" key="1">
    <citation type="submission" date="2017-09" db="EMBL/GenBank/DDBJ databases">
        <title>Depth-based differentiation of microbial function through sediment-hosted aquifers and enrichment of novel symbionts in the deep terrestrial subsurface.</title>
        <authorList>
            <person name="Probst A.J."/>
            <person name="Ladd B."/>
            <person name="Jarett J.K."/>
            <person name="Geller-Mcgrath D.E."/>
            <person name="Sieber C.M."/>
            <person name="Emerson J.B."/>
            <person name="Anantharaman K."/>
            <person name="Thomas B.C."/>
            <person name="Malmstrom R."/>
            <person name="Stieglmeier M."/>
            <person name="Klingl A."/>
            <person name="Woyke T."/>
            <person name="Ryan C.M."/>
            <person name="Banfield J.F."/>
        </authorList>
    </citation>
    <scope>NUCLEOTIDE SEQUENCE [LARGE SCALE GENOMIC DNA]</scope>
    <source>
        <strain evidence="2">CG17_big_fil_post_rev_8_21_14_2_50_48_46</strain>
    </source>
</reference>
<protein>
    <submittedName>
        <fullName evidence="2">Uncharacterized protein</fullName>
    </submittedName>
</protein>
<sequence length="73" mass="8355">MKIVDAELNKELLPVAQQRYNTLSDKETEAKSAAKQAYKSEGNSRQIDGKQVSEIMKIQKEKKKIKQAFDLQD</sequence>
<comment type="caution">
    <text evidence="2">The sequence shown here is derived from an EMBL/GenBank/DDBJ whole genome shotgun (WGS) entry which is preliminary data.</text>
</comment>
<gene>
    <name evidence="2" type="ORF">COW36_09130</name>
</gene>
<dbReference type="Proteomes" id="UP000231019">
    <property type="component" value="Unassembled WGS sequence"/>
</dbReference>
<evidence type="ECO:0000256" key="1">
    <source>
        <dbReference type="SAM" id="MobiDB-lite"/>
    </source>
</evidence>
<dbReference type="AlphaFoldDB" id="A0A2M7G5T6"/>
<name>A0A2M7G5T6_9BACT</name>
<evidence type="ECO:0000313" key="3">
    <source>
        <dbReference type="Proteomes" id="UP000231019"/>
    </source>
</evidence>
<organism evidence="2 3">
    <name type="scientific">bacterium (Candidatus Blackallbacteria) CG17_big_fil_post_rev_8_21_14_2_50_48_46</name>
    <dbReference type="NCBI Taxonomy" id="2014261"/>
    <lineage>
        <taxon>Bacteria</taxon>
        <taxon>Candidatus Blackallbacteria</taxon>
    </lineage>
</organism>
<dbReference type="EMBL" id="PFFQ01000024">
    <property type="protein sequence ID" value="PIW17328.1"/>
    <property type="molecule type" value="Genomic_DNA"/>
</dbReference>
<evidence type="ECO:0000313" key="2">
    <source>
        <dbReference type="EMBL" id="PIW17328.1"/>
    </source>
</evidence>
<feature type="region of interest" description="Disordered" evidence="1">
    <location>
        <begin position="24"/>
        <end position="46"/>
    </location>
</feature>
<proteinExistence type="predicted"/>
<accession>A0A2M7G5T6</accession>